<reference evidence="1" key="2">
    <citation type="submission" date="2021-09" db="EMBL/GenBank/DDBJ databases">
        <authorList>
            <person name="Gilroy R."/>
        </authorList>
    </citation>
    <scope>NUCLEOTIDE SEQUENCE</scope>
    <source>
        <strain evidence="1">CHK154-13316</strain>
    </source>
</reference>
<accession>A0A921LET7</accession>
<name>A0A921LET7_9BACE</name>
<comment type="caution">
    <text evidence="1">The sequence shown here is derived from an EMBL/GenBank/DDBJ whole genome shotgun (WGS) entry which is preliminary data.</text>
</comment>
<gene>
    <name evidence="1" type="ORF">K8V07_00945</name>
</gene>
<dbReference type="RefSeq" id="WP_128858858.1">
    <property type="nucleotide sequence ID" value="NZ_CAKOCS010000042.1"/>
</dbReference>
<dbReference type="Proteomes" id="UP000747074">
    <property type="component" value="Unassembled WGS sequence"/>
</dbReference>
<reference evidence="1" key="1">
    <citation type="journal article" date="2021" name="PeerJ">
        <title>Extensive microbial diversity within the chicken gut microbiome revealed by metagenomics and culture.</title>
        <authorList>
            <person name="Gilroy R."/>
            <person name="Ravi A."/>
            <person name="Getino M."/>
            <person name="Pursley I."/>
            <person name="Horton D.L."/>
            <person name="Alikhan N.F."/>
            <person name="Baker D."/>
            <person name="Gharbi K."/>
            <person name="Hall N."/>
            <person name="Watson M."/>
            <person name="Adriaenssens E.M."/>
            <person name="Foster-Nyarko E."/>
            <person name="Jarju S."/>
            <person name="Secka A."/>
            <person name="Antonio M."/>
            <person name="Oren A."/>
            <person name="Chaudhuri R.R."/>
            <person name="La Ragione R."/>
            <person name="Hildebrand F."/>
            <person name="Pallen M.J."/>
        </authorList>
    </citation>
    <scope>NUCLEOTIDE SEQUENCE</scope>
    <source>
        <strain evidence="1">CHK154-13316</strain>
    </source>
</reference>
<evidence type="ECO:0000313" key="2">
    <source>
        <dbReference type="Proteomes" id="UP000747074"/>
    </source>
</evidence>
<dbReference type="AlphaFoldDB" id="A0A921LET7"/>
<organism evidence="1 2">
    <name type="scientific">Bacteroides xylanisolvens</name>
    <dbReference type="NCBI Taxonomy" id="371601"/>
    <lineage>
        <taxon>Bacteria</taxon>
        <taxon>Pseudomonadati</taxon>
        <taxon>Bacteroidota</taxon>
        <taxon>Bacteroidia</taxon>
        <taxon>Bacteroidales</taxon>
        <taxon>Bacteroidaceae</taxon>
        <taxon>Bacteroides</taxon>
    </lineage>
</organism>
<protein>
    <submittedName>
        <fullName evidence="1">Uncharacterized protein</fullName>
    </submittedName>
</protein>
<dbReference type="EMBL" id="DYVL01000020">
    <property type="protein sequence ID" value="HJG10477.1"/>
    <property type="molecule type" value="Genomic_DNA"/>
</dbReference>
<sequence>MQAPIALKLIKVLSHYEGDSLKYKATHFLIDNMIHHYSFTSERLRKYYKIITRHLYELFYFAQNDPCFLGQKVAAGDVLTYDSIPSKVLYLLKDLTKKEEQIFTYEGGKQIWW</sequence>
<proteinExistence type="predicted"/>
<evidence type="ECO:0000313" key="1">
    <source>
        <dbReference type="EMBL" id="HJG10477.1"/>
    </source>
</evidence>